<evidence type="ECO:0000313" key="1">
    <source>
        <dbReference type="EMBL" id="KAK9875390.1"/>
    </source>
</evidence>
<dbReference type="AlphaFoldDB" id="A0AAW1U5I4"/>
<name>A0AAW1U5I4_9CUCU</name>
<reference evidence="1 2" key="1">
    <citation type="submission" date="2023-03" db="EMBL/GenBank/DDBJ databases">
        <title>Genome insight into feeding habits of ladybird beetles.</title>
        <authorList>
            <person name="Li H.-S."/>
            <person name="Huang Y.-H."/>
            <person name="Pang H."/>
        </authorList>
    </citation>
    <scope>NUCLEOTIDE SEQUENCE [LARGE SCALE GENOMIC DNA]</scope>
    <source>
        <strain evidence="1">SYSU_2023b</strain>
        <tissue evidence="1">Whole body</tissue>
    </source>
</reference>
<gene>
    <name evidence="1" type="ORF">WA026_007783</name>
</gene>
<sequence length="105" mass="12162">MLVYSQARASIIELHGEFGRWMKVGDNLASNRFRFVENLAKRNAARFGIRKGKQMCTKWHYAHSFDDRSLENVSNLKIRVLTVVATYVTEKCLKSKSYCNGEQSR</sequence>
<evidence type="ECO:0000313" key="2">
    <source>
        <dbReference type="Proteomes" id="UP001431783"/>
    </source>
</evidence>
<proteinExistence type="predicted"/>
<dbReference type="Proteomes" id="UP001431783">
    <property type="component" value="Unassembled WGS sequence"/>
</dbReference>
<comment type="caution">
    <text evidence="1">The sequence shown here is derived from an EMBL/GenBank/DDBJ whole genome shotgun (WGS) entry which is preliminary data.</text>
</comment>
<organism evidence="1 2">
    <name type="scientific">Henosepilachna vigintioctopunctata</name>
    <dbReference type="NCBI Taxonomy" id="420089"/>
    <lineage>
        <taxon>Eukaryota</taxon>
        <taxon>Metazoa</taxon>
        <taxon>Ecdysozoa</taxon>
        <taxon>Arthropoda</taxon>
        <taxon>Hexapoda</taxon>
        <taxon>Insecta</taxon>
        <taxon>Pterygota</taxon>
        <taxon>Neoptera</taxon>
        <taxon>Endopterygota</taxon>
        <taxon>Coleoptera</taxon>
        <taxon>Polyphaga</taxon>
        <taxon>Cucujiformia</taxon>
        <taxon>Coccinelloidea</taxon>
        <taxon>Coccinellidae</taxon>
        <taxon>Epilachninae</taxon>
        <taxon>Epilachnini</taxon>
        <taxon>Henosepilachna</taxon>
    </lineage>
</organism>
<dbReference type="EMBL" id="JARQZJ010000033">
    <property type="protein sequence ID" value="KAK9875390.1"/>
    <property type="molecule type" value="Genomic_DNA"/>
</dbReference>
<keyword evidence="2" id="KW-1185">Reference proteome</keyword>
<accession>A0AAW1U5I4</accession>
<protein>
    <submittedName>
        <fullName evidence="1">Uncharacterized protein</fullName>
    </submittedName>
</protein>